<evidence type="ECO:0000313" key="3">
    <source>
        <dbReference type="Proteomes" id="UP000827092"/>
    </source>
</evidence>
<feature type="region of interest" description="Disordered" evidence="1">
    <location>
        <begin position="145"/>
        <end position="169"/>
    </location>
</feature>
<dbReference type="EMBL" id="JAFNEN010000919">
    <property type="protein sequence ID" value="KAG8176058.1"/>
    <property type="molecule type" value="Genomic_DNA"/>
</dbReference>
<feature type="compositionally biased region" description="Polar residues" evidence="1">
    <location>
        <begin position="145"/>
        <end position="155"/>
    </location>
</feature>
<protein>
    <submittedName>
        <fullName evidence="2">Uncharacterized protein</fullName>
    </submittedName>
</protein>
<organism evidence="2 3">
    <name type="scientific">Oedothorax gibbosus</name>
    <dbReference type="NCBI Taxonomy" id="931172"/>
    <lineage>
        <taxon>Eukaryota</taxon>
        <taxon>Metazoa</taxon>
        <taxon>Ecdysozoa</taxon>
        <taxon>Arthropoda</taxon>
        <taxon>Chelicerata</taxon>
        <taxon>Arachnida</taxon>
        <taxon>Araneae</taxon>
        <taxon>Araneomorphae</taxon>
        <taxon>Entelegynae</taxon>
        <taxon>Araneoidea</taxon>
        <taxon>Linyphiidae</taxon>
        <taxon>Erigoninae</taxon>
        <taxon>Oedothorax</taxon>
    </lineage>
</organism>
<dbReference type="AlphaFoldDB" id="A0AAV6TWP1"/>
<gene>
    <name evidence="2" type="ORF">JTE90_006839</name>
</gene>
<reference evidence="2 3" key="1">
    <citation type="journal article" date="2022" name="Nat. Ecol. Evol.">
        <title>A masculinizing supergene underlies an exaggerated male reproductive morph in a spider.</title>
        <authorList>
            <person name="Hendrickx F."/>
            <person name="De Corte Z."/>
            <person name="Sonet G."/>
            <person name="Van Belleghem S.M."/>
            <person name="Kostlbacher S."/>
            <person name="Vangestel C."/>
        </authorList>
    </citation>
    <scope>NUCLEOTIDE SEQUENCE [LARGE SCALE GENOMIC DNA]</scope>
    <source>
        <strain evidence="2">W744_W776</strain>
    </source>
</reference>
<comment type="caution">
    <text evidence="2">The sequence shown here is derived from an EMBL/GenBank/DDBJ whole genome shotgun (WGS) entry which is preliminary data.</text>
</comment>
<dbReference type="Proteomes" id="UP000827092">
    <property type="component" value="Unassembled WGS sequence"/>
</dbReference>
<sequence length="169" mass="18957">MGSTEDKRGNTWSPLDLEIISKSGRVGGVSTSPQPHSPSEPRESIIIGMVYRTIHFIFALWLWDCRIVPFLAIADKTFSPPRRGWGRLHTRFVPLFYVRRYENGTRYGSEESPLKSPQVTYLGSLKMRVIAAAGDSKTRTTNLLTHTEQAQQSPTRPLRPPSICSVSAV</sequence>
<accession>A0AAV6TWP1</accession>
<keyword evidence="3" id="KW-1185">Reference proteome</keyword>
<evidence type="ECO:0000313" key="2">
    <source>
        <dbReference type="EMBL" id="KAG8176058.1"/>
    </source>
</evidence>
<evidence type="ECO:0000256" key="1">
    <source>
        <dbReference type="SAM" id="MobiDB-lite"/>
    </source>
</evidence>
<name>A0AAV6TWP1_9ARAC</name>
<proteinExistence type="predicted"/>